<accession>A0AAE0BBW1</accession>
<comment type="caution">
    <text evidence="2">The sequence shown here is derived from an EMBL/GenBank/DDBJ whole genome shotgun (WGS) entry which is preliminary data.</text>
</comment>
<dbReference type="AlphaFoldDB" id="A0AAE0BBW1"/>
<protein>
    <submittedName>
        <fullName evidence="2">Uncharacterized protein</fullName>
    </submittedName>
</protein>
<dbReference type="Proteomes" id="UP001190700">
    <property type="component" value="Unassembled WGS sequence"/>
</dbReference>
<dbReference type="EMBL" id="LGRX02035805">
    <property type="protein sequence ID" value="KAK3233088.1"/>
    <property type="molecule type" value="Genomic_DNA"/>
</dbReference>
<proteinExistence type="predicted"/>
<name>A0AAE0BBW1_9CHLO</name>
<reference evidence="2 3" key="1">
    <citation type="journal article" date="2015" name="Genome Biol. Evol.">
        <title>Comparative Genomics of a Bacterivorous Green Alga Reveals Evolutionary Causalities and Consequences of Phago-Mixotrophic Mode of Nutrition.</title>
        <authorList>
            <person name="Burns J.A."/>
            <person name="Paasch A."/>
            <person name="Narechania A."/>
            <person name="Kim E."/>
        </authorList>
    </citation>
    <scope>NUCLEOTIDE SEQUENCE [LARGE SCALE GENOMIC DNA]</scope>
    <source>
        <strain evidence="2 3">PLY_AMNH</strain>
    </source>
</reference>
<evidence type="ECO:0000313" key="2">
    <source>
        <dbReference type="EMBL" id="KAK3233088.1"/>
    </source>
</evidence>
<gene>
    <name evidence="2" type="ORF">CYMTET_56597</name>
</gene>
<evidence type="ECO:0000256" key="1">
    <source>
        <dbReference type="SAM" id="MobiDB-lite"/>
    </source>
</evidence>
<evidence type="ECO:0000313" key="3">
    <source>
        <dbReference type="Proteomes" id="UP001190700"/>
    </source>
</evidence>
<organism evidence="2 3">
    <name type="scientific">Cymbomonas tetramitiformis</name>
    <dbReference type="NCBI Taxonomy" id="36881"/>
    <lineage>
        <taxon>Eukaryota</taxon>
        <taxon>Viridiplantae</taxon>
        <taxon>Chlorophyta</taxon>
        <taxon>Pyramimonadophyceae</taxon>
        <taxon>Pyramimonadales</taxon>
        <taxon>Pyramimonadaceae</taxon>
        <taxon>Cymbomonas</taxon>
    </lineage>
</organism>
<sequence>MGVKIRYLLGAYLRGRYPTTKEEEGEEDLGVESWEEGVGWGGGLGGGGDGGGGKGGGGDGGGGDGGGGDGGGGAVYMMISPISVLGGIPLLGWKYATPLRVYVPTAKPQRSSTHSEARQTAFRAYAYNDWLLPWVVIYSGGGGAKVVGSVEEGEMKEVVVESLVGVAAMVAGDLVEGDDGGGGG</sequence>
<keyword evidence="3" id="KW-1185">Reference proteome</keyword>
<feature type="region of interest" description="Disordered" evidence="1">
    <location>
        <begin position="42"/>
        <end position="66"/>
    </location>
</feature>